<dbReference type="PANTHER" id="PTHR34952">
    <property type="entry name" value="OS05G0113500 PROTEIN"/>
    <property type="match status" value="1"/>
</dbReference>
<feature type="non-terminal residue" evidence="2">
    <location>
        <position position="196"/>
    </location>
</feature>
<name>Q5ZF05_PLAMJ</name>
<feature type="compositionally biased region" description="Basic and acidic residues" evidence="1">
    <location>
        <begin position="124"/>
        <end position="134"/>
    </location>
</feature>
<dbReference type="PANTHER" id="PTHR34952:SF2">
    <property type="entry name" value="OS05G0113500 PROTEIN"/>
    <property type="match status" value="1"/>
</dbReference>
<dbReference type="AlphaFoldDB" id="Q5ZF05"/>
<accession>Q5ZF05</accession>
<reference evidence="2" key="1">
    <citation type="journal article" date="2006" name="Plant Physiol.">
        <title>Common plantain. A collection of expressed sequence tags from vascular tissue and a simple and efficient transformation method.</title>
        <authorList>
            <person name="Pommerrenig B."/>
            <person name="Barth I."/>
            <person name="Niedermeier M."/>
            <person name="Kopp S."/>
            <person name="Schmid J."/>
            <person name="Dwyer R.A."/>
            <person name="McNair R.J."/>
            <person name="Klebl F."/>
            <person name="Sauer N."/>
        </authorList>
    </citation>
    <scope>NUCLEOTIDE SEQUENCE</scope>
    <source>
        <tissue evidence="2">Vascular tissue</tissue>
    </source>
</reference>
<protein>
    <submittedName>
        <fullName evidence="2">Uncharacterized protein</fullName>
    </submittedName>
</protein>
<proteinExistence type="evidence at transcript level"/>
<feature type="compositionally biased region" description="Polar residues" evidence="1">
    <location>
        <begin position="186"/>
        <end position="196"/>
    </location>
</feature>
<evidence type="ECO:0000313" key="2">
    <source>
        <dbReference type="EMBL" id="CAH59737.1"/>
    </source>
</evidence>
<feature type="region of interest" description="Disordered" evidence="1">
    <location>
        <begin position="72"/>
        <end position="99"/>
    </location>
</feature>
<feature type="region of interest" description="Disordered" evidence="1">
    <location>
        <begin position="115"/>
        <end position="196"/>
    </location>
</feature>
<organism evidence="2">
    <name type="scientific">Plantago major</name>
    <name type="common">Common plantain</name>
    <dbReference type="NCBI Taxonomy" id="29818"/>
    <lineage>
        <taxon>Eukaryota</taxon>
        <taxon>Viridiplantae</taxon>
        <taxon>Streptophyta</taxon>
        <taxon>Embryophyta</taxon>
        <taxon>Tracheophyta</taxon>
        <taxon>Spermatophyta</taxon>
        <taxon>Magnoliopsida</taxon>
        <taxon>eudicotyledons</taxon>
        <taxon>Gunneridae</taxon>
        <taxon>Pentapetalae</taxon>
        <taxon>asterids</taxon>
        <taxon>lamiids</taxon>
        <taxon>Lamiales</taxon>
        <taxon>Plantaginaceae</taxon>
        <taxon>Plantagineae</taxon>
        <taxon>Plantago</taxon>
    </lineage>
</organism>
<sequence>MEVCVPCNTSAGEYISKNSGFSDGPLNQPHCNSRIPLVDCLKTSSPQHLEIEDDEISPGCYLASDKTCEVSLNEGNGGRELDKSESNASSSTKCLDKSATFPPCRDPKLSTERLCGRRKKHTKRTDAVAEKNDMAESPNRCPSRCNSLPTPSKLVSSLKGSREKQGMPPKKLSVSWAPDVYDPVPTSVSHVPNNNQ</sequence>
<dbReference type="EMBL" id="AJ844614">
    <property type="protein sequence ID" value="CAH59737.1"/>
    <property type="molecule type" value="mRNA"/>
</dbReference>
<feature type="compositionally biased region" description="Polar residues" evidence="1">
    <location>
        <begin position="144"/>
        <end position="159"/>
    </location>
</feature>
<evidence type="ECO:0000256" key="1">
    <source>
        <dbReference type="SAM" id="MobiDB-lite"/>
    </source>
</evidence>